<feature type="region of interest" description="Disordered" evidence="1">
    <location>
        <begin position="1"/>
        <end position="72"/>
    </location>
</feature>
<evidence type="ECO:0000313" key="3">
    <source>
        <dbReference type="EMBL" id="KAI1706929.1"/>
    </source>
</evidence>
<protein>
    <submittedName>
        <fullName evidence="3">Regulator of G protein signaling domain-containing protein</fullName>
    </submittedName>
</protein>
<dbReference type="PANTHER" id="PTHR10845">
    <property type="entry name" value="REGULATOR OF G PROTEIN SIGNALING"/>
    <property type="match status" value="1"/>
</dbReference>
<dbReference type="Proteomes" id="UP001201812">
    <property type="component" value="Unassembled WGS sequence"/>
</dbReference>
<dbReference type="SUPFAM" id="SSF48097">
    <property type="entry name" value="Regulator of G-protein signaling, RGS"/>
    <property type="match status" value="2"/>
</dbReference>
<feature type="compositionally biased region" description="Low complexity" evidence="1">
    <location>
        <begin position="88"/>
        <end position="105"/>
    </location>
</feature>
<name>A0AAD4QX38_9BILA</name>
<accession>A0AAD4QX38</accession>
<feature type="domain" description="RGS" evidence="2">
    <location>
        <begin position="322"/>
        <end position="435"/>
    </location>
</feature>
<feature type="region of interest" description="Disordered" evidence="1">
    <location>
        <begin position="87"/>
        <end position="278"/>
    </location>
</feature>
<proteinExistence type="predicted"/>
<reference evidence="3" key="1">
    <citation type="submission" date="2022-01" db="EMBL/GenBank/DDBJ databases">
        <title>Genome Sequence Resource for Two Populations of Ditylenchus destructor, the Migratory Endoparasitic Phytonematode.</title>
        <authorList>
            <person name="Zhang H."/>
            <person name="Lin R."/>
            <person name="Xie B."/>
        </authorList>
    </citation>
    <scope>NUCLEOTIDE SEQUENCE</scope>
    <source>
        <strain evidence="3">BazhouSP</strain>
    </source>
</reference>
<dbReference type="InterPro" id="IPR016137">
    <property type="entry name" value="RGS"/>
</dbReference>
<feature type="compositionally biased region" description="Low complexity" evidence="1">
    <location>
        <begin position="138"/>
        <end position="150"/>
    </location>
</feature>
<feature type="domain" description="RGS" evidence="2">
    <location>
        <begin position="450"/>
        <end position="569"/>
    </location>
</feature>
<evidence type="ECO:0000313" key="4">
    <source>
        <dbReference type="Proteomes" id="UP001201812"/>
    </source>
</evidence>
<gene>
    <name evidence="3" type="ORF">DdX_12712</name>
</gene>
<comment type="caution">
    <text evidence="3">The sequence shown here is derived from an EMBL/GenBank/DDBJ whole genome shotgun (WGS) entry which is preliminary data.</text>
</comment>
<dbReference type="PRINTS" id="PR01301">
    <property type="entry name" value="RGSPROTEIN"/>
</dbReference>
<feature type="compositionally biased region" description="Basic and acidic residues" evidence="1">
    <location>
        <begin position="106"/>
        <end position="123"/>
    </location>
</feature>
<dbReference type="Pfam" id="PF00615">
    <property type="entry name" value="RGS"/>
    <property type="match status" value="2"/>
</dbReference>
<evidence type="ECO:0000259" key="2">
    <source>
        <dbReference type="PROSITE" id="PS50132"/>
    </source>
</evidence>
<dbReference type="InterPro" id="IPR036305">
    <property type="entry name" value="RGS_sf"/>
</dbReference>
<keyword evidence="4" id="KW-1185">Reference proteome</keyword>
<sequence length="573" mass="63998">MWRNYAGTFQPKRAPKSKRANTHTAEFESDPNSSDLLASPSTSALRRRSSSVSSIGDFPEDEDNLAKSLGSLRNGSADIDHLIGRLPSSLVHNNNNSHSSSGSLSAKDKQKSTSDLEQLETKGSDSPAEVSLERSKPSSASQEETTTSESQNKRPEGSATRADTPKAPLQFIRKHRGSLPPSAQSPVRTQTADSPSSRTSTARLVLAEKQQSASNLNPTTTLPAPSLEPLRLKTPPPPTKSSETVATSESKIPKPMAPNQKQTEKMQNQKEPKSMPTMTTNNSTAATQMFDMAARSDRPAPQMPSASDNIEYPRAASWSSSTVAEILRDPLGKQVFRCFLYESLAEENLLFVEELDKLKKEKVPAKVRDGIGELLEKYGNYINLSSVAMAKLKDASKCDNPDVKCLDLAHKEISKLLENDQFPRFRRSTIYLGFLEKLLPRSYAEKWTTSFDALLGNQVGRHHFRQFLFNVHAEENLRFWESVVEFRGLKNKSPAMQNMGKQIQLQFLKEGAPNEVFLPFGLRQKVDKRIKEKDVDETLFDDAVKHVEQILKNDPYVRFLQSKEYNHLLAKLH</sequence>
<evidence type="ECO:0000256" key="1">
    <source>
        <dbReference type="SAM" id="MobiDB-lite"/>
    </source>
</evidence>
<dbReference type="SMART" id="SM00315">
    <property type="entry name" value="RGS"/>
    <property type="match status" value="2"/>
</dbReference>
<dbReference type="PANTHER" id="PTHR10845:SF235">
    <property type="entry name" value="REGULATOR OF G-PROTEIN SIGNALING RGS-3"/>
    <property type="match status" value="1"/>
</dbReference>
<feature type="compositionally biased region" description="Polar residues" evidence="1">
    <location>
        <begin position="209"/>
        <end position="223"/>
    </location>
</feature>
<feature type="compositionally biased region" description="Low complexity" evidence="1">
    <location>
        <begin position="36"/>
        <end position="54"/>
    </location>
</feature>
<dbReference type="CDD" id="cd07440">
    <property type="entry name" value="RGS"/>
    <property type="match status" value="1"/>
</dbReference>
<dbReference type="InterPro" id="IPR044926">
    <property type="entry name" value="RGS_subdomain_2"/>
</dbReference>
<dbReference type="Gene3D" id="1.10.167.10">
    <property type="entry name" value="Regulator of G-protein Signalling 4, domain 2"/>
    <property type="match status" value="2"/>
</dbReference>
<dbReference type="EMBL" id="JAKKPZ010000044">
    <property type="protein sequence ID" value="KAI1706929.1"/>
    <property type="molecule type" value="Genomic_DNA"/>
</dbReference>
<dbReference type="AlphaFoldDB" id="A0AAD4QX38"/>
<feature type="compositionally biased region" description="Basic and acidic residues" evidence="1">
    <location>
        <begin position="262"/>
        <end position="273"/>
    </location>
</feature>
<dbReference type="PROSITE" id="PS50132">
    <property type="entry name" value="RGS"/>
    <property type="match status" value="2"/>
</dbReference>
<organism evidence="3 4">
    <name type="scientific">Ditylenchus destructor</name>
    <dbReference type="NCBI Taxonomy" id="166010"/>
    <lineage>
        <taxon>Eukaryota</taxon>
        <taxon>Metazoa</taxon>
        <taxon>Ecdysozoa</taxon>
        <taxon>Nematoda</taxon>
        <taxon>Chromadorea</taxon>
        <taxon>Rhabditida</taxon>
        <taxon>Tylenchina</taxon>
        <taxon>Tylenchomorpha</taxon>
        <taxon>Sphaerularioidea</taxon>
        <taxon>Anguinidae</taxon>
        <taxon>Anguininae</taxon>
        <taxon>Ditylenchus</taxon>
    </lineage>
</organism>
<feature type="compositionally biased region" description="Polar residues" evidence="1">
    <location>
        <begin position="181"/>
        <end position="202"/>
    </location>
</feature>